<proteinExistence type="predicted"/>
<name>A0A6C0EP77_9ZZZZ</name>
<reference evidence="2" key="1">
    <citation type="journal article" date="2020" name="Nature">
        <title>Giant virus diversity and host interactions through global metagenomics.</title>
        <authorList>
            <person name="Schulz F."/>
            <person name="Roux S."/>
            <person name="Paez-Espino D."/>
            <person name="Jungbluth S."/>
            <person name="Walsh D.A."/>
            <person name="Denef V.J."/>
            <person name="McMahon K.D."/>
            <person name="Konstantinidis K.T."/>
            <person name="Eloe-Fadrosh E.A."/>
            <person name="Kyrpides N.C."/>
            <person name="Woyke T."/>
        </authorList>
    </citation>
    <scope>NUCLEOTIDE SEQUENCE</scope>
    <source>
        <strain evidence="2">GVMAG-M-3300009155-2</strain>
    </source>
</reference>
<accession>A0A6C0EP77</accession>
<evidence type="ECO:0000256" key="1">
    <source>
        <dbReference type="SAM" id="MobiDB-lite"/>
    </source>
</evidence>
<evidence type="ECO:0000313" key="2">
    <source>
        <dbReference type="EMBL" id="QHT30996.1"/>
    </source>
</evidence>
<dbReference type="AlphaFoldDB" id="A0A6C0EP77"/>
<feature type="compositionally biased region" description="Polar residues" evidence="1">
    <location>
        <begin position="26"/>
        <end position="44"/>
    </location>
</feature>
<dbReference type="EMBL" id="MN738915">
    <property type="protein sequence ID" value="QHT30996.1"/>
    <property type="molecule type" value="Genomic_DNA"/>
</dbReference>
<feature type="compositionally biased region" description="Polar residues" evidence="1">
    <location>
        <begin position="64"/>
        <end position="124"/>
    </location>
</feature>
<feature type="compositionally biased region" description="Basic residues" evidence="1">
    <location>
        <begin position="131"/>
        <end position="158"/>
    </location>
</feature>
<sequence length="158" mass="17292">MSTTTSGQNVPGMMLPTQKGMIGSNPKDSAVQSMNNMNQKQASLGSAVGGMRKRRKNKMNRGGSASTPSNIAVPQYQMQYQVQNGPGQDPNSQIQQNAQISTQGAANSAMDNYATQKGGNSNYNWGCYSGGKKRKTVKKLKKSRKSRKHRKKSKRYNK</sequence>
<protein>
    <submittedName>
        <fullName evidence="2">Uncharacterized protein</fullName>
    </submittedName>
</protein>
<organism evidence="2">
    <name type="scientific">viral metagenome</name>
    <dbReference type="NCBI Taxonomy" id="1070528"/>
    <lineage>
        <taxon>unclassified sequences</taxon>
        <taxon>metagenomes</taxon>
        <taxon>organismal metagenomes</taxon>
    </lineage>
</organism>
<feature type="region of interest" description="Disordered" evidence="1">
    <location>
        <begin position="1"/>
        <end position="158"/>
    </location>
</feature>